<dbReference type="InterPro" id="IPR032710">
    <property type="entry name" value="NTF2-like_dom_sf"/>
</dbReference>
<dbReference type="Pfam" id="PF12680">
    <property type="entry name" value="SnoaL_2"/>
    <property type="match status" value="1"/>
</dbReference>
<dbReference type="Proteomes" id="UP001595847">
    <property type="component" value="Unassembled WGS sequence"/>
</dbReference>
<sequence length="151" mass="15923">MANEPPTSAHTTPLATVLAWHDAANRKDCPGAAELCATDILMNGPQGELRGLHVMRDWVCRSGKWLVPARTWTSGSRVAVEQEIARPDTPDTDPGPHGPHRAGAVFEVIGGRITACARYSDVSEALAAAGIADGTPPDATEARSTPRPARP</sequence>
<organism evidence="3 4">
    <name type="scientific">Nocardiopsis sediminis</name>
    <dbReference type="NCBI Taxonomy" id="1778267"/>
    <lineage>
        <taxon>Bacteria</taxon>
        <taxon>Bacillati</taxon>
        <taxon>Actinomycetota</taxon>
        <taxon>Actinomycetes</taxon>
        <taxon>Streptosporangiales</taxon>
        <taxon>Nocardiopsidaceae</taxon>
        <taxon>Nocardiopsis</taxon>
    </lineage>
</organism>
<evidence type="ECO:0000256" key="1">
    <source>
        <dbReference type="SAM" id="MobiDB-lite"/>
    </source>
</evidence>
<comment type="caution">
    <text evidence="3">The sequence shown here is derived from an EMBL/GenBank/DDBJ whole genome shotgun (WGS) entry which is preliminary data.</text>
</comment>
<keyword evidence="4" id="KW-1185">Reference proteome</keyword>
<feature type="region of interest" description="Disordered" evidence="1">
    <location>
        <begin position="76"/>
        <end position="102"/>
    </location>
</feature>
<gene>
    <name evidence="3" type="ORF">ACFOVU_03420</name>
</gene>
<feature type="domain" description="SnoaL-like" evidence="2">
    <location>
        <begin position="17"/>
        <end position="114"/>
    </location>
</feature>
<name>A0ABV8FIP1_9ACTN</name>
<accession>A0ABV8FIP1</accession>
<protein>
    <submittedName>
        <fullName evidence="3">Nuclear transport factor 2 family protein</fullName>
    </submittedName>
</protein>
<feature type="region of interest" description="Disordered" evidence="1">
    <location>
        <begin position="129"/>
        <end position="151"/>
    </location>
</feature>
<evidence type="ECO:0000313" key="3">
    <source>
        <dbReference type="EMBL" id="MFC3994948.1"/>
    </source>
</evidence>
<proteinExistence type="predicted"/>
<reference evidence="4" key="1">
    <citation type="journal article" date="2019" name="Int. J. Syst. Evol. Microbiol.">
        <title>The Global Catalogue of Microorganisms (GCM) 10K type strain sequencing project: providing services to taxonomists for standard genome sequencing and annotation.</title>
        <authorList>
            <consortium name="The Broad Institute Genomics Platform"/>
            <consortium name="The Broad Institute Genome Sequencing Center for Infectious Disease"/>
            <person name="Wu L."/>
            <person name="Ma J."/>
        </authorList>
    </citation>
    <scope>NUCLEOTIDE SEQUENCE [LARGE SCALE GENOMIC DNA]</scope>
    <source>
        <strain evidence="4">TBRC 1826</strain>
    </source>
</reference>
<dbReference type="RefSeq" id="WP_378529789.1">
    <property type="nucleotide sequence ID" value="NZ_JBHSBH010000003.1"/>
</dbReference>
<dbReference type="InterPro" id="IPR037401">
    <property type="entry name" value="SnoaL-like"/>
</dbReference>
<evidence type="ECO:0000313" key="4">
    <source>
        <dbReference type="Proteomes" id="UP001595847"/>
    </source>
</evidence>
<dbReference type="EMBL" id="JBHSBH010000003">
    <property type="protein sequence ID" value="MFC3994948.1"/>
    <property type="molecule type" value="Genomic_DNA"/>
</dbReference>
<dbReference type="Gene3D" id="3.10.450.50">
    <property type="match status" value="1"/>
</dbReference>
<evidence type="ECO:0000259" key="2">
    <source>
        <dbReference type="Pfam" id="PF12680"/>
    </source>
</evidence>
<dbReference type="SUPFAM" id="SSF54427">
    <property type="entry name" value="NTF2-like"/>
    <property type="match status" value="1"/>
</dbReference>